<gene>
    <name evidence="2" type="primary">Myh11-002</name>
</gene>
<protein>
    <submittedName>
        <fullName evidence="2">Myosin-11</fullName>
    </submittedName>
</protein>
<evidence type="ECO:0000256" key="1">
    <source>
        <dbReference type="SAM" id="Coils"/>
    </source>
</evidence>
<accession>A0A6F9DKZ4</accession>
<proteinExistence type="evidence at transcript level"/>
<reference evidence="2" key="1">
    <citation type="submission" date="2020-04" db="EMBL/GenBank/DDBJ databases">
        <authorList>
            <person name="Neveu A P."/>
        </authorList>
    </citation>
    <scope>NUCLEOTIDE SEQUENCE</scope>
    <source>
        <tissue evidence="2">Whole embryo</tissue>
    </source>
</reference>
<evidence type="ECO:0000313" key="2">
    <source>
        <dbReference type="EMBL" id="CAB3264107.1"/>
    </source>
</evidence>
<dbReference type="AlphaFoldDB" id="A0A6F9DKZ4"/>
<organism evidence="2">
    <name type="scientific">Phallusia mammillata</name>
    <dbReference type="NCBI Taxonomy" id="59560"/>
    <lineage>
        <taxon>Eukaryota</taxon>
        <taxon>Metazoa</taxon>
        <taxon>Chordata</taxon>
        <taxon>Tunicata</taxon>
        <taxon>Ascidiacea</taxon>
        <taxon>Phlebobranchia</taxon>
        <taxon>Ascidiidae</taxon>
        <taxon>Phallusia</taxon>
    </lineage>
</organism>
<sequence>MTHYEKAFKQLQNEKQELNEELANIQEKYIQTQSQLKMDNPENETQRFEALHDEIKSLKVTLGELTKENTSINCKLKESCNELQQAKEELFKLQEVKCDLQITIAESDIFSQALQEHIDELEEICATMRSQRDEQINYFTQRESSMKLNYEHQQSQLLKEKSEITAQLVQLQTEHLMNKDELDHLTDARNKWICQKNDLNNTIQEFEIKVRELQKEVQHQKNCASKINKDTLSASLSQMKIAAKKENQSLNKVPKNVKKIIDDYLETRGEIITSVNSRQVADLKKQLLDVKQHLQKEKEENTMRQYEITKLSYKLDNAKRKAAAGMQASLNSSRSLIQRTNLQTNSETVDDIFSNYDYSHDLQSFDGELPVSSESSAFELSSKSFDQVLQADRAAVEKLQNLSII</sequence>
<name>A0A6F9DKZ4_9ASCI</name>
<keyword evidence="1" id="KW-0175">Coiled coil</keyword>
<feature type="coiled-coil region" evidence="1">
    <location>
        <begin position="1"/>
        <end position="223"/>
    </location>
</feature>
<dbReference type="EMBL" id="LR788245">
    <property type="protein sequence ID" value="CAB3264107.1"/>
    <property type="molecule type" value="mRNA"/>
</dbReference>